<feature type="transmembrane region" description="Helical" evidence="1">
    <location>
        <begin position="55"/>
        <end position="73"/>
    </location>
</feature>
<comment type="caution">
    <text evidence="2">The sequence shown here is derived from an EMBL/GenBank/DDBJ whole genome shotgun (WGS) entry which is preliminary data.</text>
</comment>
<dbReference type="RefSeq" id="WP_126142323.1">
    <property type="nucleotide sequence ID" value="NZ_RXHU01000045.1"/>
</dbReference>
<protein>
    <submittedName>
        <fullName evidence="2">Uncharacterized protein</fullName>
    </submittedName>
</protein>
<accession>A0A3S0ANS1</accession>
<keyword evidence="1" id="KW-0812">Transmembrane</keyword>
<evidence type="ECO:0000313" key="2">
    <source>
        <dbReference type="EMBL" id="RTE08664.1"/>
    </source>
</evidence>
<reference evidence="2 3" key="1">
    <citation type="submission" date="2018-12" db="EMBL/GenBank/DDBJ databases">
        <title>Bacillus ochoae sp. nov., Paenibacillus whitsoniae sp. nov., Paenibacillus spiritus sp. nov. Isolated from the Mars Exploration Rover during spacecraft assembly.</title>
        <authorList>
            <person name="Seuylemezian A."/>
            <person name="Vaishampayan P."/>
        </authorList>
    </citation>
    <scope>NUCLEOTIDE SEQUENCE [LARGE SCALE GENOMIC DNA]</scope>
    <source>
        <strain evidence="2 3">MER 54</strain>
    </source>
</reference>
<keyword evidence="1" id="KW-0472">Membrane</keyword>
<dbReference type="AlphaFoldDB" id="A0A3S0ANS1"/>
<organism evidence="2 3">
    <name type="scientific">Paenibacillus whitsoniae</name>
    <dbReference type="NCBI Taxonomy" id="2496558"/>
    <lineage>
        <taxon>Bacteria</taxon>
        <taxon>Bacillati</taxon>
        <taxon>Bacillota</taxon>
        <taxon>Bacilli</taxon>
        <taxon>Bacillales</taxon>
        <taxon>Paenibacillaceae</taxon>
        <taxon>Paenibacillus</taxon>
    </lineage>
</organism>
<evidence type="ECO:0000256" key="1">
    <source>
        <dbReference type="SAM" id="Phobius"/>
    </source>
</evidence>
<evidence type="ECO:0000313" key="3">
    <source>
        <dbReference type="Proteomes" id="UP000276128"/>
    </source>
</evidence>
<sequence>MRVVWLLVYSLACAILLTLFSNIQDMFKYVFSLGALFLGIRFFRQFEELRYRIWFFVIAVFFYFVFNLIYALYRAGISGEFTAYL</sequence>
<name>A0A3S0ANS1_9BACL</name>
<proteinExistence type="predicted"/>
<dbReference type="EMBL" id="RXHU01000045">
    <property type="protein sequence ID" value="RTE08664.1"/>
    <property type="molecule type" value="Genomic_DNA"/>
</dbReference>
<gene>
    <name evidence="2" type="ORF">EJQ19_16415</name>
</gene>
<keyword evidence="1" id="KW-1133">Transmembrane helix</keyword>
<dbReference type="Proteomes" id="UP000276128">
    <property type="component" value="Unassembled WGS sequence"/>
</dbReference>
<keyword evidence="3" id="KW-1185">Reference proteome</keyword>
<dbReference type="OrthoDB" id="2622404at2"/>